<organism evidence="6 7">
    <name type="scientific">Menidia menidia</name>
    <name type="common">Atlantic silverside</name>
    <dbReference type="NCBI Taxonomy" id="238744"/>
    <lineage>
        <taxon>Eukaryota</taxon>
        <taxon>Metazoa</taxon>
        <taxon>Chordata</taxon>
        <taxon>Craniata</taxon>
        <taxon>Vertebrata</taxon>
        <taxon>Euteleostomi</taxon>
        <taxon>Actinopterygii</taxon>
        <taxon>Neopterygii</taxon>
        <taxon>Teleostei</taxon>
        <taxon>Neoteleostei</taxon>
        <taxon>Acanthomorphata</taxon>
        <taxon>Ovalentaria</taxon>
        <taxon>Atherinomorphae</taxon>
        <taxon>Atheriniformes</taxon>
        <taxon>Atherinopsidae</taxon>
        <taxon>Menidiinae</taxon>
        <taxon>Menidia</taxon>
    </lineage>
</organism>
<dbReference type="SFLD" id="SFLDG01182">
    <property type="entry name" value="Prostaglandin_E_synthase_like"/>
    <property type="match status" value="1"/>
</dbReference>
<reference evidence="6" key="1">
    <citation type="submission" date="2021-05" db="EMBL/GenBank/DDBJ databases">
        <authorList>
            <person name="Tigano A."/>
        </authorList>
    </citation>
    <scope>NUCLEOTIDE SEQUENCE</scope>
</reference>
<dbReference type="Gene3D" id="1.20.870.10">
    <property type="entry name" value="Son of sevenless (SoS) protein Chain: S domain 1"/>
    <property type="match status" value="1"/>
</dbReference>
<proteinExistence type="inferred from homology"/>
<keyword evidence="2" id="KW-0443">Lipid metabolism</keyword>
<dbReference type="PROSITE" id="PS50212">
    <property type="entry name" value="RASGEF_NTER"/>
    <property type="match status" value="1"/>
</dbReference>
<dbReference type="GO" id="GO:0050220">
    <property type="term" value="F:prostaglandin-E synthase activity"/>
    <property type="evidence" value="ECO:0007669"/>
    <property type="project" value="InterPro"/>
</dbReference>
<dbReference type="GO" id="GO:0005739">
    <property type="term" value="C:mitochondrion"/>
    <property type="evidence" value="ECO:0007669"/>
    <property type="project" value="TreeGrafter"/>
</dbReference>
<keyword evidence="3" id="KW-0344">Guanine-nucleotide releasing factor</keyword>
<dbReference type="SFLD" id="SFLDG01203">
    <property type="entry name" value="Prostaglandin_E_synthase_like1"/>
    <property type="match status" value="1"/>
</dbReference>
<feature type="domain" description="N-terminal Ras-GEF" evidence="5">
    <location>
        <begin position="51"/>
        <end position="182"/>
    </location>
</feature>
<feature type="region of interest" description="Disordered" evidence="4">
    <location>
        <begin position="223"/>
        <end position="319"/>
    </location>
</feature>
<dbReference type="SFLD" id="SFLDS00019">
    <property type="entry name" value="Glutathione_Transferase_(cytos"/>
    <property type="match status" value="1"/>
</dbReference>
<dbReference type="Gene3D" id="1.20.1050.10">
    <property type="match status" value="1"/>
</dbReference>
<dbReference type="PROSITE" id="PS51354">
    <property type="entry name" value="GLUTAREDOXIN_2"/>
    <property type="match status" value="1"/>
</dbReference>
<name>A0A8S4AZH8_9TELE</name>
<dbReference type="Pfam" id="PF00618">
    <property type="entry name" value="RasGEF_N"/>
    <property type="match status" value="1"/>
</dbReference>
<evidence type="ECO:0000256" key="3">
    <source>
        <dbReference type="PROSITE-ProRule" id="PRU00135"/>
    </source>
</evidence>
<evidence type="ECO:0000256" key="1">
    <source>
        <dbReference type="ARBA" id="ARBA00007409"/>
    </source>
</evidence>
<dbReference type="Pfam" id="PF00462">
    <property type="entry name" value="Glutaredoxin"/>
    <property type="match status" value="1"/>
</dbReference>
<dbReference type="SUPFAM" id="SSF48366">
    <property type="entry name" value="Ras GEF"/>
    <property type="match status" value="1"/>
</dbReference>
<dbReference type="OrthoDB" id="26687at2759"/>
<dbReference type="PANTHER" id="PTHR12782">
    <property type="entry name" value="MICROSOMAL PROSTAGLANDIN E SYNTHASE-2"/>
    <property type="match status" value="1"/>
</dbReference>
<dbReference type="PANTHER" id="PTHR12782:SF5">
    <property type="entry name" value="PROSTAGLANDIN E SYNTHASE 2"/>
    <property type="match status" value="1"/>
</dbReference>
<dbReference type="InterPro" id="IPR002109">
    <property type="entry name" value="Glutaredoxin"/>
</dbReference>
<dbReference type="GO" id="GO:0005085">
    <property type="term" value="F:guanyl-nucleotide exchange factor activity"/>
    <property type="evidence" value="ECO:0007669"/>
    <property type="project" value="UniProtKB-KW"/>
</dbReference>
<dbReference type="InterPro" id="IPR040079">
    <property type="entry name" value="Glutathione_S-Trfase"/>
</dbReference>
<dbReference type="InterPro" id="IPR036282">
    <property type="entry name" value="Glutathione-S-Trfase_C_sf"/>
</dbReference>
<sequence>MDDYEIGEESERDAVFSITLRKVQLHQAATKGQRWLGVDPDSGLSLYETCRVRTIKAGSLERLVEYMVSASRGRDSTYVTIFLCTYRSFASTQQVLDLLLNRYAKLQQNVPPAAAHRGSQDDCTELRNTVSSILGAWLDQYSEDFWSPPQYECLQQLLRYLQLHFPGSDLERRARNLLGHFHRRQQREPDPDGIQTYLHTHLSLLLGQVLLNGPLQGLVETQTAAQQKGAAQDPSAPGAPGPGRPGPEPGPGGSVRPPGTRDHRVTQKTGHGSGPANRGGPQKRQADLTEGSGAGGRHGLSPSPDGVTRRRAEVEPQISPERVQTVNGGALALTLYQYKTCPFCSKVRAFLDFHGLQYQVVEVNPVLRQEIKWSAYRKVPILMVDGALNVLLVFFLREEMKWRQWADDWLVHLISPNVYRTSAEALASFDYIVREGKFGPVEGFFAKYVGAAAMFIIAKRLKSRHNLQEDVRQDLYKAVNEWVAAIGKSRNHESKPRK</sequence>
<gene>
    <name evidence="6" type="ORF">MMEN_LOCUS10993</name>
</gene>
<evidence type="ECO:0000256" key="4">
    <source>
        <dbReference type="SAM" id="MobiDB-lite"/>
    </source>
</evidence>
<dbReference type="GO" id="GO:0006629">
    <property type="term" value="P:lipid metabolic process"/>
    <property type="evidence" value="ECO:0007669"/>
    <property type="project" value="UniProtKB-KW"/>
</dbReference>
<dbReference type="InterPro" id="IPR034334">
    <property type="entry name" value="PGES2"/>
</dbReference>
<feature type="compositionally biased region" description="Low complexity" evidence="4">
    <location>
        <begin position="223"/>
        <end position="236"/>
    </location>
</feature>
<evidence type="ECO:0000259" key="5">
    <source>
        <dbReference type="PROSITE" id="PS50212"/>
    </source>
</evidence>
<accession>A0A8S4AZH8</accession>
<dbReference type="CDD" id="cd03197">
    <property type="entry name" value="GST_C_mPGES2"/>
    <property type="match status" value="1"/>
</dbReference>
<dbReference type="EMBL" id="CAJRST010011112">
    <property type="protein sequence ID" value="CAG5925671.1"/>
    <property type="molecule type" value="Genomic_DNA"/>
</dbReference>
<keyword evidence="7" id="KW-1185">Reference proteome</keyword>
<protein>
    <submittedName>
        <fullName evidence="6">(Atlantic silverside) hypothetical protein</fullName>
    </submittedName>
</protein>
<evidence type="ECO:0000313" key="7">
    <source>
        <dbReference type="Proteomes" id="UP000677803"/>
    </source>
</evidence>
<dbReference type="AlphaFoldDB" id="A0A8S4AZH8"/>
<dbReference type="InterPro" id="IPR034335">
    <property type="entry name" value="PGES2_C"/>
</dbReference>
<evidence type="ECO:0000313" key="6">
    <source>
        <dbReference type="EMBL" id="CAG5925671.1"/>
    </source>
</evidence>
<dbReference type="Gene3D" id="3.40.30.10">
    <property type="entry name" value="Glutaredoxin"/>
    <property type="match status" value="1"/>
</dbReference>
<dbReference type="SMART" id="SM00229">
    <property type="entry name" value="RasGEFN"/>
    <property type="match status" value="1"/>
</dbReference>
<comment type="caution">
    <text evidence="6">The sequence shown here is derived from an EMBL/GenBank/DDBJ whole genome shotgun (WGS) entry which is preliminary data.</text>
</comment>
<dbReference type="SUPFAM" id="SSF52833">
    <property type="entry name" value="Thioredoxin-like"/>
    <property type="match status" value="1"/>
</dbReference>
<evidence type="ECO:0000256" key="2">
    <source>
        <dbReference type="ARBA" id="ARBA00023098"/>
    </source>
</evidence>
<dbReference type="SUPFAM" id="SSF47616">
    <property type="entry name" value="GST C-terminal domain-like"/>
    <property type="match status" value="1"/>
</dbReference>
<dbReference type="InterPro" id="IPR000651">
    <property type="entry name" value="Ras-like_Gua-exchang_fac_N"/>
</dbReference>
<dbReference type="Proteomes" id="UP000677803">
    <property type="component" value="Unassembled WGS sequence"/>
</dbReference>
<feature type="compositionally biased region" description="Pro residues" evidence="4">
    <location>
        <begin position="237"/>
        <end position="250"/>
    </location>
</feature>
<dbReference type="CDD" id="cd06224">
    <property type="entry name" value="REM"/>
    <property type="match status" value="1"/>
</dbReference>
<comment type="similarity">
    <text evidence="1">Belongs to the GST superfamily.</text>
</comment>
<dbReference type="InterPro" id="IPR036249">
    <property type="entry name" value="Thioredoxin-like_sf"/>
</dbReference>
<dbReference type="InterPro" id="IPR023578">
    <property type="entry name" value="Ras_GEF_dom_sf"/>
</dbReference>